<name>A0ABU6E7C0_9ENTR</name>
<reference evidence="3 4" key="1">
    <citation type="submission" date="2022-04" db="EMBL/GenBank/DDBJ databases">
        <title>Whole genome surviellance of AMR bacteria from Assam, India: One Health Study.</title>
        <authorList>
            <person name="Mendem S.K."/>
            <person name="Rakshit O."/>
            <person name="Murugesan D."/>
            <person name="Shome R."/>
            <person name="Raisen C."/>
            <person name="Holmes M.A."/>
            <person name="Saikia K."/>
            <person name="Shome B.R."/>
        </authorList>
    </citation>
    <scope>NUCLEOTIDE SEQUENCE [LARGE SCALE GENOMIC DNA]</scope>
    <source>
        <strain evidence="3 4">MGG-11lp</strain>
    </source>
</reference>
<dbReference type="InterPro" id="IPR050879">
    <property type="entry name" value="Acyltransferase_3"/>
</dbReference>
<feature type="transmembrane region" description="Helical" evidence="1">
    <location>
        <begin position="276"/>
        <end position="294"/>
    </location>
</feature>
<evidence type="ECO:0000313" key="3">
    <source>
        <dbReference type="EMBL" id="MEB6412129.1"/>
    </source>
</evidence>
<feature type="transmembrane region" description="Helical" evidence="1">
    <location>
        <begin position="306"/>
        <end position="326"/>
    </location>
</feature>
<keyword evidence="4" id="KW-1185">Reference proteome</keyword>
<keyword evidence="1" id="KW-1133">Transmembrane helix</keyword>
<protein>
    <submittedName>
        <fullName evidence="3">Acyltransferase</fullName>
    </submittedName>
</protein>
<evidence type="ECO:0000313" key="4">
    <source>
        <dbReference type="Proteomes" id="UP001306510"/>
    </source>
</evidence>
<feature type="transmembrane region" description="Helical" evidence="1">
    <location>
        <begin position="20"/>
        <end position="42"/>
    </location>
</feature>
<feature type="transmembrane region" description="Helical" evidence="1">
    <location>
        <begin position="213"/>
        <end position="235"/>
    </location>
</feature>
<dbReference type="PANTHER" id="PTHR23028">
    <property type="entry name" value="ACETYLTRANSFERASE"/>
    <property type="match status" value="1"/>
</dbReference>
<keyword evidence="3" id="KW-0012">Acyltransferase</keyword>
<comment type="caution">
    <text evidence="3">The sequence shown here is derived from an EMBL/GenBank/DDBJ whole genome shotgun (WGS) entry which is preliminary data.</text>
</comment>
<feature type="domain" description="Acyltransferase 3" evidence="2">
    <location>
        <begin position="15"/>
        <end position="359"/>
    </location>
</feature>
<sequence>MLQNSSLTENKPNLDYIQALRALAALMVVLHHAKAFLVGTVYEKLSFDLFWPGAFGVDLFFIISGFIIVYTSYDYTRKDLPTFIKKRFIRIWPLYFIATMIYALLFKNTDLSTMHGFVYSDKIDAVQSLNIIKSLLFIPLNFYDPVYFGAATLFVGWTLNYEVYFYIVCATGLLFSRNKYWFYALWFLTTLFIIPSFMGLATTIRPTIENGGYFNLTIQSVVWEFVFGACVAILFKKNMLRIKDPKKAIPLILIAFAIPAYGYVTKRNTMHGVEYFGMYYCIMFFLLTSCHQFIKDSIKIPKTILSIGDASYSLYLLHPIVFIALFKLKERLLPTLDYQNFYFMFISVIVSILVSILSYNYLEKKLINIYKK</sequence>
<keyword evidence="1" id="KW-0812">Transmembrane</keyword>
<dbReference type="GO" id="GO:0016746">
    <property type="term" value="F:acyltransferase activity"/>
    <property type="evidence" value="ECO:0007669"/>
    <property type="project" value="UniProtKB-KW"/>
</dbReference>
<dbReference type="InterPro" id="IPR002656">
    <property type="entry name" value="Acyl_transf_3_dom"/>
</dbReference>
<gene>
    <name evidence="3" type="ORF">MXM28_20845</name>
</gene>
<evidence type="ECO:0000256" key="1">
    <source>
        <dbReference type="SAM" id="Phobius"/>
    </source>
</evidence>
<organism evidence="3 4">
    <name type="scientific">Enterobacter vonholyi</name>
    <dbReference type="NCBI Taxonomy" id="2797505"/>
    <lineage>
        <taxon>Bacteria</taxon>
        <taxon>Pseudomonadati</taxon>
        <taxon>Pseudomonadota</taxon>
        <taxon>Gammaproteobacteria</taxon>
        <taxon>Enterobacterales</taxon>
        <taxon>Enterobacteriaceae</taxon>
        <taxon>Enterobacter</taxon>
    </lineage>
</organism>
<feature type="transmembrane region" description="Helical" evidence="1">
    <location>
        <begin position="146"/>
        <end position="168"/>
    </location>
</feature>
<dbReference type="EMBL" id="JALLMC010000010">
    <property type="protein sequence ID" value="MEB6412129.1"/>
    <property type="molecule type" value="Genomic_DNA"/>
</dbReference>
<feature type="transmembrane region" description="Helical" evidence="1">
    <location>
        <begin position="180"/>
        <end position="201"/>
    </location>
</feature>
<proteinExistence type="predicted"/>
<feature type="transmembrane region" description="Helical" evidence="1">
    <location>
        <begin position="88"/>
        <end position="106"/>
    </location>
</feature>
<keyword evidence="1" id="KW-0472">Membrane</keyword>
<feature type="transmembrane region" description="Helical" evidence="1">
    <location>
        <begin position="247"/>
        <end position="264"/>
    </location>
</feature>
<feature type="transmembrane region" description="Helical" evidence="1">
    <location>
        <begin position="54"/>
        <end position="76"/>
    </location>
</feature>
<keyword evidence="3" id="KW-0808">Transferase</keyword>
<feature type="transmembrane region" description="Helical" evidence="1">
    <location>
        <begin position="341"/>
        <end position="362"/>
    </location>
</feature>
<accession>A0ABU6E7C0</accession>
<dbReference type="Pfam" id="PF01757">
    <property type="entry name" value="Acyl_transf_3"/>
    <property type="match status" value="1"/>
</dbReference>
<dbReference type="PANTHER" id="PTHR23028:SF53">
    <property type="entry name" value="ACYL_TRANSF_3 DOMAIN-CONTAINING PROTEIN"/>
    <property type="match status" value="1"/>
</dbReference>
<dbReference type="Proteomes" id="UP001306510">
    <property type="component" value="Unassembled WGS sequence"/>
</dbReference>
<dbReference type="RefSeq" id="WP_325848876.1">
    <property type="nucleotide sequence ID" value="NZ_JALLMC010000010.1"/>
</dbReference>
<evidence type="ECO:0000259" key="2">
    <source>
        <dbReference type="Pfam" id="PF01757"/>
    </source>
</evidence>